<dbReference type="SMART" id="SM00634">
    <property type="entry name" value="BID_1"/>
    <property type="match status" value="1"/>
</dbReference>
<dbReference type="PROSITE" id="PS51127">
    <property type="entry name" value="BIG1"/>
    <property type="match status" value="1"/>
</dbReference>
<sequence>MQFWFFAFTHTLFSQDRSPRLFEIAEPLDSNQFAKQVGDLESVSIEFNRSILQTIQSGETDLISFQGTKDRIFDVDIKRVINHKTGGWSAIGNINGRSLNSFVLSYSPSTGKAISSIKVSTEHSYFEIRYSQALDEHILVEKDPHQTDELECGQDHDMNVQSGSSQKQVVEPSQDHGPSVIDVLIVYTPSAMNWANVNSSGIQNIINQSMATAQLAADNSNVNVEFQLAHTQLVEYEESGDSYTDLKRLTASPTFNPWGEENEGYLDEVHQIRNNYSADLVALFTNVTDVGGIAWVINNPNGLPRYGFSISRVQQAAGRTHAHEMGHNFGNAHSRNQNGSPAGSGGGVFPYSTGWRWVGTNAVEYVSVMTYAEGAATVNYFSNPDISYQGVPTGSYEGEFAPADNARSMNELRHAIENYRTPSVDIDAPVVSTAAVSNISYSLATVGGNVTSDGGANVSQRGICWSFDDNPALNGECQNTGLGTGPFEYELTGLDQNSSYYVQAYASNAAGIGYGDIKQFTTLELQKPQALFPASVNAVSFTARWSEVPAAERYFLDLSTDPNFSSFINEYEDWNVGNGTTFLVDDLVPGTDYYYRVRTGAETTQSENSNVREITTTDISASNSEVTLSRDRVLATGIQQGIVTVFVQDSNGDPVADADVIIEAEGGSSSISPSQTNTDASGTAKFSITSNTEEVVEYSVSAEGLTLSSEIEIEFLFSEGELTLGNNFPNPYNNQTQIPIVIPQQSRVRLDVFNSVGSLIQTIVDEEFAVGYYEIPFNAGGLSSGVYFYRMVTDQGMKVEKMLLAK</sequence>
<dbReference type="NCBIfam" id="TIGR04183">
    <property type="entry name" value="Por_Secre_tail"/>
    <property type="match status" value="1"/>
</dbReference>
<evidence type="ECO:0000256" key="2">
    <source>
        <dbReference type="SAM" id="MobiDB-lite"/>
    </source>
</evidence>
<feature type="domain" description="Big-1" evidence="4">
    <location>
        <begin position="625"/>
        <end position="716"/>
    </location>
</feature>
<dbReference type="SUPFAM" id="SSF49265">
    <property type="entry name" value="Fibronectin type III"/>
    <property type="match status" value="1"/>
</dbReference>
<feature type="compositionally biased region" description="Polar residues" evidence="2">
    <location>
        <begin position="331"/>
        <end position="341"/>
    </location>
</feature>
<comment type="similarity">
    <text evidence="1">Belongs to the intimin/invasin family.</text>
</comment>
<dbReference type="SMART" id="SM00060">
    <property type="entry name" value="FN3"/>
    <property type="match status" value="2"/>
</dbReference>
<reference evidence="5" key="2">
    <citation type="submission" date="2024-05" db="EMBL/GenBank/DDBJ databases">
        <title>Rhodohalobacter halophilus gen. nov., sp. nov., a moderately halophilic member of the family Balneolaceae.</title>
        <authorList>
            <person name="Xia J."/>
        </authorList>
    </citation>
    <scope>NUCLEOTIDE SEQUENCE</scope>
    <source>
        <strain evidence="5">WB101</strain>
    </source>
</reference>
<evidence type="ECO:0000259" key="3">
    <source>
        <dbReference type="PROSITE" id="PS50853"/>
    </source>
</evidence>
<feature type="region of interest" description="Disordered" evidence="2">
    <location>
        <begin position="324"/>
        <end position="345"/>
    </location>
</feature>
<dbReference type="InterPro" id="IPR008964">
    <property type="entry name" value="Invasin/intimin_cell_adhesion"/>
</dbReference>
<dbReference type="RefSeq" id="WP_237852022.1">
    <property type="nucleotide sequence ID" value="NZ_JAKLWS010000001.1"/>
</dbReference>
<dbReference type="InterPro" id="IPR013783">
    <property type="entry name" value="Ig-like_fold"/>
</dbReference>
<dbReference type="EMBL" id="JAKLWS010000001">
    <property type="protein sequence ID" value="MCG2587177.1"/>
    <property type="molecule type" value="Genomic_DNA"/>
</dbReference>
<protein>
    <submittedName>
        <fullName evidence="5">M12 family metallo-peptidase</fullName>
    </submittedName>
</protein>
<name>A0ABS9K8J1_9BACT</name>
<feature type="domain" description="Fibronectin type-III" evidence="3">
    <location>
        <begin position="527"/>
        <end position="619"/>
    </location>
</feature>
<dbReference type="InterPro" id="IPR024079">
    <property type="entry name" value="MetalloPept_cat_dom_sf"/>
</dbReference>
<dbReference type="InterPro" id="IPR026444">
    <property type="entry name" value="Secre_tail"/>
</dbReference>
<accession>A0ABS9K8J1</accession>
<reference evidence="5" key="1">
    <citation type="submission" date="2022-01" db="EMBL/GenBank/DDBJ databases">
        <authorList>
            <person name="Wang Y."/>
        </authorList>
    </citation>
    <scope>NUCLEOTIDE SEQUENCE</scope>
    <source>
        <strain evidence="5">WB101</strain>
    </source>
</reference>
<dbReference type="InterPro" id="IPR003344">
    <property type="entry name" value="Big_1_dom"/>
</dbReference>
<dbReference type="InterPro" id="IPR003961">
    <property type="entry name" value="FN3_dom"/>
</dbReference>
<dbReference type="Proteomes" id="UP001165366">
    <property type="component" value="Unassembled WGS sequence"/>
</dbReference>
<dbReference type="Pfam" id="PF13688">
    <property type="entry name" value="Reprolysin_5"/>
    <property type="match status" value="1"/>
</dbReference>
<evidence type="ECO:0000313" key="6">
    <source>
        <dbReference type="Proteomes" id="UP001165366"/>
    </source>
</evidence>
<dbReference type="InterPro" id="IPR036116">
    <property type="entry name" value="FN3_sf"/>
</dbReference>
<evidence type="ECO:0000313" key="5">
    <source>
        <dbReference type="EMBL" id="MCG2587177.1"/>
    </source>
</evidence>
<keyword evidence="6" id="KW-1185">Reference proteome</keyword>
<gene>
    <name evidence="5" type="ORF">L6773_01270</name>
</gene>
<dbReference type="Gene3D" id="3.40.390.10">
    <property type="entry name" value="Collagenase (Catalytic Domain)"/>
    <property type="match status" value="1"/>
</dbReference>
<feature type="domain" description="Fibronectin type-III" evidence="3">
    <location>
        <begin position="428"/>
        <end position="525"/>
    </location>
</feature>
<dbReference type="Gene3D" id="2.60.40.10">
    <property type="entry name" value="Immunoglobulins"/>
    <property type="match status" value="2"/>
</dbReference>
<evidence type="ECO:0000256" key="1">
    <source>
        <dbReference type="ARBA" id="ARBA00010116"/>
    </source>
</evidence>
<dbReference type="SUPFAM" id="SSF55486">
    <property type="entry name" value="Metalloproteases ('zincins'), catalytic domain"/>
    <property type="match status" value="1"/>
</dbReference>
<comment type="caution">
    <text evidence="5">The sequence shown here is derived from an EMBL/GenBank/DDBJ whole genome shotgun (WGS) entry which is preliminary data.</text>
</comment>
<proteinExistence type="inferred from homology"/>
<dbReference type="Pfam" id="PF02369">
    <property type="entry name" value="Big_1"/>
    <property type="match status" value="1"/>
</dbReference>
<dbReference type="CDD" id="cd00063">
    <property type="entry name" value="FN3"/>
    <property type="match status" value="1"/>
</dbReference>
<evidence type="ECO:0000259" key="4">
    <source>
        <dbReference type="PROSITE" id="PS51127"/>
    </source>
</evidence>
<organism evidence="5 6">
    <name type="scientific">Rhodohalobacter sulfatireducens</name>
    <dbReference type="NCBI Taxonomy" id="2911366"/>
    <lineage>
        <taxon>Bacteria</taxon>
        <taxon>Pseudomonadati</taxon>
        <taxon>Balneolota</taxon>
        <taxon>Balneolia</taxon>
        <taxon>Balneolales</taxon>
        <taxon>Balneolaceae</taxon>
        <taxon>Rhodohalobacter</taxon>
    </lineage>
</organism>
<dbReference type="SUPFAM" id="SSF49373">
    <property type="entry name" value="Invasin/intimin cell-adhesion fragments"/>
    <property type="match status" value="1"/>
</dbReference>
<dbReference type="PROSITE" id="PS50853">
    <property type="entry name" value="FN3"/>
    <property type="match status" value="2"/>
</dbReference>